<keyword evidence="1" id="KW-0663">Pyridoxal phosphate</keyword>
<dbReference type="OrthoDB" id="5978656at2759"/>
<evidence type="ECO:0000256" key="1">
    <source>
        <dbReference type="ARBA" id="ARBA00022898"/>
    </source>
</evidence>
<dbReference type="EMBL" id="KQ030520">
    <property type="protein sequence ID" value="KJZ74986.1"/>
    <property type="molecule type" value="Genomic_DNA"/>
</dbReference>
<dbReference type="InterPro" id="IPR015422">
    <property type="entry name" value="PyrdxlP-dep_Trfase_small"/>
</dbReference>
<dbReference type="PANTHER" id="PTHR43092">
    <property type="entry name" value="L-CYSTEINE DESULFHYDRASE"/>
    <property type="match status" value="1"/>
</dbReference>
<proteinExistence type="predicted"/>
<dbReference type="Gene3D" id="3.40.640.10">
    <property type="entry name" value="Type I PLP-dependent aspartate aminotransferase-like (Major domain)"/>
    <property type="match status" value="1"/>
</dbReference>
<feature type="domain" description="Aminotransferase class V" evidence="2">
    <location>
        <begin position="64"/>
        <end position="247"/>
    </location>
</feature>
<dbReference type="SUPFAM" id="SSF53383">
    <property type="entry name" value="PLP-dependent transferases"/>
    <property type="match status" value="1"/>
</dbReference>
<evidence type="ECO:0000259" key="2">
    <source>
        <dbReference type="Pfam" id="PF00266"/>
    </source>
</evidence>
<evidence type="ECO:0000313" key="3">
    <source>
        <dbReference type="EMBL" id="KJZ74986.1"/>
    </source>
</evidence>
<keyword evidence="4" id="KW-1185">Reference proteome</keyword>
<sequence length="446" mass="50000">MATQQPLVFGKALKEQFHFDPEWRNLNHGSFGATPRAIKEKQIDHQLQSEAAPDRYLRYDYPKVLDASRAALAKHVNAPVDSIVLVTNATTAVNVVFQNMQWSSDGTDEILSFSTIYGACGKIIDYVTDTNRLVSSRVIDLKYPLEDEEIINLFREAVASSRAQGKNPRIVVFDIVSSMPGVRFPYEDMTKTCRELGVLSLIDGAQGVGMVPLDLAALDADFVLSNCHKWLFTPRGCAFLYVPQRHQPWITTTLPTSHGYVPKKNTGRNNPLPREKDKTAFVENFQFVGSIDNSAYASVADSLQWRAEALGGELRIMEYLWQLAKEGGSRAAEILGTRVLENAKGTLTNCAMVNVWLPVRSADVNQVMSGPDGIVLPKDESLEAIQWASKVLVDEYKTFIALGIHGDRWLMRLSAQVYLEAEDFEWAAYKMKEVVERVAKREYSQQ</sequence>
<dbReference type="InterPro" id="IPR000192">
    <property type="entry name" value="Aminotrans_V_dom"/>
</dbReference>
<organism evidence="3 4">
    <name type="scientific">Hirsutella minnesotensis 3608</name>
    <dbReference type="NCBI Taxonomy" id="1043627"/>
    <lineage>
        <taxon>Eukaryota</taxon>
        <taxon>Fungi</taxon>
        <taxon>Dikarya</taxon>
        <taxon>Ascomycota</taxon>
        <taxon>Pezizomycotina</taxon>
        <taxon>Sordariomycetes</taxon>
        <taxon>Hypocreomycetidae</taxon>
        <taxon>Hypocreales</taxon>
        <taxon>Ophiocordycipitaceae</taxon>
        <taxon>Hirsutella</taxon>
    </lineage>
</organism>
<reference evidence="3 4" key="1">
    <citation type="journal article" date="2014" name="Genome Biol. Evol.">
        <title>Comparative genomics and transcriptomics analyses reveal divergent lifestyle features of nematode endoparasitic fungus Hirsutella minnesotensis.</title>
        <authorList>
            <person name="Lai Y."/>
            <person name="Liu K."/>
            <person name="Zhang X."/>
            <person name="Zhang X."/>
            <person name="Li K."/>
            <person name="Wang N."/>
            <person name="Shu C."/>
            <person name="Wu Y."/>
            <person name="Wang C."/>
            <person name="Bushley K.E."/>
            <person name="Xiang M."/>
            <person name="Liu X."/>
        </authorList>
    </citation>
    <scope>NUCLEOTIDE SEQUENCE [LARGE SCALE GENOMIC DNA]</scope>
    <source>
        <strain evidence="3 4">3608</strain>
    </source>
</reference>
<dbReference type="Gene3D" id="3.90.1150.10">
    <property type="entry name" value="Aspartate Aminotransferase, domain 1"/>
    <property type="match status" value="1"/>
</dbReference>
<accession>A0A0F7ZK54</accession>
<gene>
    <name evidence="3" type="ORF">HIM_05472</name>
</gene>
<dbReference type="InterPro" id="IPR015421">
    <property type="entry name" value="PyrdxlP-dep_Trfase_major"/>
</dbReference>
<dbReference type="AlphaFoldDB" id="A0A0F7ZK54"/>
<protein>
    <recommendedName>
        <fullName evidence="2">Aminotransferase class V domain-containing protein</fullName>
    </recommendedName>
</protein>
<dbReference type="InterPro" id="IPR015424">
    <property type="entry name" value="PyrdxlP-dep_Trfase"/>
</dbReference>
<dbReference type="Proteomes" id="UP000054481">
    <property type="component" value="Unassembled WGS sequence"/>
</dbReference>
<evidence type="ECO:0000313" key="4">
    <source>
        <dbReference type="Proteomes" id="UP000054481"/>
    </source>
</evidence>
<dbReference type="PANTHER" id="PTHR43092:SF2">
    <property type="entry name" value="HERCYNYLCYSTEINE SULFOXIDE LYASE"/>
    <property type="match status" value="1"/>
</dbReference>
<name>A0A0F7ZK54_9HYPO</name>
<dbReference type="Pfam" id="PF00266">
    <property type="entry name" value="Aminotran_5"/>
    <property type="match status" value="1"/>
</dbReference>